<reference evidence="1" key="1">
    <citation type="submission" date="2016-04" db="EMBL/GenBank/DDBJ databases">
        <authorList>
            <person name="Evans L.H."/>
            <person name="Alamgir A."/>
            <person name="Owens N."/>
            <person name="Weber N.D."/>
            <person name="Virtaneva K."/>
            <person name="Barbian K."/>
            <person name="Babar A."/>
            <person name="Rosenke K."/>
        </authorList>
    </citation>
    <scope>NUCLEOTIDE SEQUENCE</scope>
    <source>
        <strain evidence="1">86</strain>
    </source>
</reference>
<evidence type="ECO:0000313" key="1">
    <source>
        <dbReference type="EMBL" id="SBV99360.1"/>
    </source>
</evidence>
<name>A0A212JIV6_9FIRM</name>
<dbReference type="AlphaFoldDB" id="A0A212JIV6"/>
<accession>A0A212JIV6</accession>
<gene>
    <name evidence="1" type="ORF">KL86CLO1_11183</name>
</gene>
<sequence>MKIKEITSDGISYIDDVGSIAFISFVECNENWLAYRKRKESLTNEEISLLRDRDKTVGQRDMDARPGFIEFFTRPFTRFEFRYPEQADDYDWFRNSICHSGWTTIDLS</sequence>
<proteinExistence type="predicted"/>
<dbReference type="EMBL" id="FLUN01000001">
    <property type="protein sequence ID" value="SBV99360.1"/>
    <property type="molecule type" value="Genomic_DNA"/>
</dbReference>
<organism evidence="1">
    <name type="scientific">uncultured Eubacteriales bacterium</name>
    <dbReference type="NCBI Taxonomy" id="172733"/>
    <lineage>
        <taxon>Bacteria</taxon>
        <taxon>Bacillati</taxon>
        <taxon>Bacillota</taxon>
        <taxon>Clostridia</taxon>
        <taxon>Eubacteriales</taxon>
        <taxon>environmental samples</taxon>
    </lineage>
</organism>
<protein>
    <submittedName>
        <fullName evidence="1">Uncharacterized protein</fullName>
    </submittedName>
</protein>